<evidence type="ECO:0000256" key="8">
    <source>
        <dbReference type="ARBA" id="ARBA00023163"/>
    </source>
</evidence>
<dbReference type="GeneID" id="109391501"/>
<feature type="region of interest" description="Disordered" evidence="15">
    <location>
        <begin position="522"/>
        <end position="541"/>
    </location>
</feature>
<evidence type="ECO:0000256" key="14">
    <source>
        <dbReference type="ARBA" id="ARBA00061791"/>
    </source>
</evidence>
<dbReference type="CDD" id="cd17711">
    <property type="entry name" value="BRCT_PAXIP1_rpt3"/>
    <property type="match status" value="1"/>
</dbReference>
<feature type="region of interest" description="Disordered" evidence="15">
    <location>
        <begin position="876"/>
        <end position="897"/>
    </location>
</feature>
<keyword evidence="9" id="KW-0233">DNA recombination</keyword>
<evidence type="ECO:0000256" key="12">
    <source>
        <dbReference type="ARBA" id="ARBA00023858"/>
    </source>
</evidence>
<evidence type="ECO:0000256" key="4">
    <source>
        <dbReference type="ARBA" id="ARBA00022553"/>
    </source>
</evidence>
<dbReference type="PROSITE" id="PS50172">
    <property type="entry name" value="BRCT"/>
    <property type="match status" value="4"/>
</dbReference>
<evidence type="ECO:0000256" key="3">
    <source>
        <dbReference type="ARBA" id="ARBA00022454"/>
    </source>
</evidence>
<feature type="domain" description="BRCT" evidence="16">
    <location>
        <begin position="641"/>
        <end position="734"/>
    </location>
</feature>
<keyword evidence="7" id="KW-0805">Transcription regulation</keyword>
<feature type="region of interest" description="Disordered" evidence="15">
    <location>
        <begin position="583"/>
        <end position="631"/>
    </location>
</feature>
<keyword evidence="3" id="KW-0158">Chromosome</keyword>
<dbReference type="Pfam" id="PF00533">
    <property type="entry name" value="BRCT"/>
    <property type="match status" value="1"/>
</dbReference>
<dbReference type="Pfam" id="PF12738">
    <property type="entry name" value="PTCB-BRCT"/>
    <property type="match status" value="2"/>
</dbReference>
<dbReference type="PANTHER" id="PTHR23196:SF1">
    <property type="entry name" value="PAX-INTERACTING PROTEIN 1"/>
    <property type="match status" value="1"/>
</dbReference>
<keyword evidence="6" id="KW-0227">DNA damage</keyword>
<proteinExistence type="predicted"/>
<dbReference type="SUPFAM" id="SSF52113">
    <property type="entry name" value="BRCT domain"/>
    <property type="match status" value="5"/>
</dbReference>
<evidence type="ECO:0000259" key="16">
    <source>
        <dbReference type="PROSITE" id="PS50172"/>
    </source>
</evidence>
<keyword evidence="8" id="KW-0804">Transcription</keyword>
<feature type="domain" description="BRCT" evidence="16">
    <location>
        <begin position="751"/>
        <end position="812"/>
    </location>
</feature>
<dbReference type="SMART" id="SM00292">
    <property type="entry name" value="BRCT"/>
    <property type="match status" value="5"/>
</dbReference>
<dbReference type="GO" id="GO:0006310">
    <property type="term" value="P:DNA recombination"/>
    <property type="evidence" value="ECO:0007669"/>
    <property type="project" value="UniProtKB-KW"/>
</dbReference>
<organism evidence="17 18">
    <name type="scientific">Hipposideros armiger</name>
    <name type="common">Great Himalayan leaf-nosed bat</name>
    <dbReference type="NCBI Taxonomy" id="186990"/>
    <lineage>
        <taxon>Eukaryota</taxon>
        <taxon>Metazoa</taxon>
        <taxon>Chordata</taxon>
        <taxon>Craniata</taxon>
        <taxon>Vertebrata</taxon>
        <taxon>Euteleostomi</taxon>
        <taxon>Mammalia</taxon>
        <taxon>Eutheria</taxon>
        <taxon>Laurasiatheria</taxon>
        <taxon>Chiroptera</taxon>
        <taxon>Yinpterochiroptera</taxon>
        <taxon>Rhinolophoidea</taxon>
        <taxon>Hipposideridae</taxon>
        <taxon>Hipposideros</taxon>
    </lineage>
</organism>
<dbReference type="GO" id="GO:0060261">
    <property type="term" value="P:positive regulation of transcription initiation by RNA polymerase II"/>
    <property type="evidence" value="ECO:0007669"/>
    <property type="project" value="TreeGrafter"/>
</dbReference>
<dbReference type="Proteomes" id="UP000694851">
    <property type="component" value="Unplaced"/>
</dbReference>
<dbReference type="CDD" id="cd17710">
    <property type="entry name" value="BRCT_PAXIP1_rpt2"/>
    <property type="match status" value="1"/>
</dbReference>
<evidence type="ECO:0000256" key="15">
    <source>
        <dbReference type="SAM" id="MobiDB-lite"/>
    </source>
</evidence>
<feature type="compositionally biased region" description="Low complexity" evidence="15">
    <location>
        <begin position="620"/>
        <end position="631"/>
    </location>
</feature>
<reference evidence="18" key="1">
    <citation type="submission" date="2025-08" db="UniProtKB">
        <authorList>
            <consortium name="RefSeq"/>
        </authorList>
    </citation>
    <scope>IDENTIFICATION</scope>
    <source>
        <tissue evidence="18">Muscle</tissue>
    </source>
</reference>
<evidence type="ECO:0000256" key="6">
    <source>
        <dbReference type="ARBA" id="ARBA00022763"/>
    </source>
</evidence>
<evidence type="ECO:0000256" key="10">
    <source>
        <dbReference type="ARBA" id="ARBA00023204"/>
    </source>
</evidence>
<feature type="region of interest" description="Disordered" evidence="15">
    <location>
        <begin position="249"/>
        <end position="335"/>
    </location>
</feature>
<evidence type="ECO:0000313" key="17">
    <source>
        <dbReference type="Proteomes" id="UP000694851"/>
    </source>
</evidence>
<dbReference type="FunFam" id="3.40.50.10190:FF:000046">
    <property type="entry name" value="PAX interacting protein 1"/>
    <property type="match status" value="1"/>
</dbReference>
<keyword evidence="17" id="KW-1185">Reference proteome</keyword>
<evidence type="ECO:0000313" key="18">
    <source>
        <dbReference type="RefSeq" id="XP_019514636.1"/>
    </source>
</evidence>
<gene>
    <name evidence="18" type="primary">PAXIP1</name>
</gene>
<keyword evidence="11" id="KW-0539">Nucleus</keyword>
<dbReference type="InterPro" id="IPR001357">
    <property type="entry name" value="BRCT_dom"/>
</dbReference>
<evidence type="ECO:0000256" key="7">
    <source>
        <dbReference type="ARBA" id="ARBA00023015"/>
    </source>
</evidence>
<comment type="subcellular location">
    <subcellularLocation>
        <location evidence="2">Chromosome</location>
    </subcellularLocation>
    <subcellularLocation>
        <location evidence="1">Nucleus matrix</location>
    </subcellularLocation>
</comment>
<keyword evidence="5" id="KW-0677">Repeat</keyword>
<keyword evidence="4" id="KW-0597">Phosphoprotein</keyword>
<dbReference type="InterPro" id="IPR036420">
    <property type="entry name" value="BRCT_dom_sf"/>
</dbReference>
<feature type="domain" description="BRCT" evidence="16">
    <location>
        <begin position="156"/>
        <end position="245"/>
    </location>
</feature>
<feature type="compositionally biased region" description="Acidic residues" evidence="15">
    <location>
        <begin position="250"/>
        <end position="273"/>
    </location>
</feature>
<dbReference type="InterPro" id="IPR051579">
    <property type="entry name" value="DDR_Transcriptional_Reg"/>
</dbReference>
<evidence type="ECO:0000256" key="5">
    <source>
        <dbReference type="ARBA" id="ARBA00022737"/>
    </source>
</evidence>
<dbReference type="PANTHER" id="PTHR23196">
    <property type="entry name" value="PAX TRANSCRIPTION ACTIVATION DOMAIN INTERACTING PROTEIN"/>
    <property type="match status" value="1"/>
</dbReference>
<evidence type="ECO:0000256" key="11">
    <source>
        <dbReference type="ARBA" id="ARBA00023242"/>
    </source>
</evidence>
<sequence length="1109" mass="123625">MVRPAGRARLPRLGLSARAGAPRAGSGPDSQHRAGAARAAPLGTGPRGPGRGPPRSLPAAATMSDQAPKVPEEMFREVKYYAVGDIDPQVIQLLKAGKAKEVSYNALASHIISEDGDNPEVGEAREVFDLPVVKPSWVILSVQCGVLLPVNGFSPESCQIFFGITACLSQVSSEDRSALWALLTFYGGDCQLSLNKKCTHLVVPEPKGEKYECALKRASIKIVTPDWVLDCISEKTRKDEAFYHPRLIIYEEEDEEEEEEEEEEEVENEEPESPNEGSTDEKSSPASSREGSPAGDQQFSPKSNTEKAKGELMFDDSSDSSPEKQERNLNWTPAEVPQVAAAKRRLAPGKAPGLINLCANVPPVPGSTLPPAGRGTLMAAGPHLQSSERPEVIAPWSPAVRTLRNITNSADIQQINRPSNVAHILQSLSAPTKSLEQQVNHSQQGHANASTVLFSQVKVTPEPHLSQQPQPPVLHLPPQQLLQLQQPQPQLSQQPYPQQQSHPFPQQQQQVHQHAFPQQPLQFPQQPLHRPQQQAQPLQQQQQQHVLQQQLHQLQQQQLAQLQQQQHNLLQQQQQLQRLHQQQQQQQQQMQTQAAQHQAPPPQHQAPPLQHQAPPPQHHQPPQQHHQQHQLFGHDPSVEIPEEAFLLGCVFAIADYPEQMSDKQLLATWKRIIQAHGGAVDPTLSSRCTHLLCESQVSGMCAQAIRERKRCVTAHWLSSILKTKKVVPPHRALHFPVAFPPGGKPCSQHIISVTGFVDSDRDDLKLMACLAGAKYTGYLCRSNTVLICKEPTGLKYEKAREWRIPCVNAQWLGDILLGDFEALREMQCRRYSVFGLPDPFAPAQHLVLNLLDAWRVPLKVSAELLMAVRPTPKLKQNEAANVQPSSKRARIEDIPPPTKKLAPELTPSVLFTGFEPVQVQQYVKKLYVLGGEMAESAQKCTHLIASKVTRTVKFLTAISVVKHIVTPEWLEECFKCQKFIDEQNYLLRDAEAEVLFSFSLEESLKRAHVSPLFKAKYFYITPGICPSLSTMKAIVECAGGKVLSKQPSFRKLMEHKQNKSLSEIILISCENDLHLCREYFARGIDVHNAEFVLTGVLTQTLDYESYKFN</sequence>
<dbReference type="FunFam" id="3.40.50.10190:FF:000017">
    <property type="entry name" value="PAX interacting protein 1"/>
    <property type="match status" value="1"/>
</dbReference>
<dbReference type="CDD" id="cd17712">
    <property type="entry name" value="BRCT_PAXIP1_rpt5"/>
    <property type="match status" value="1"/>
</dbReference>
<dbReference type="GO" id="GO:0006281">
    <property type="term" value="P:DNA repair"/>
    <property type="evidence" value="ECO:0007669"/>
    <property type="project" value="UniProtKB-KW"/>
</dbReference>
<feature type="compositionally biased region" description="Low complexity" evidence="15">
    <location>
        <begin position="583"/>
        <end position="598"/>
    </location>
</feature>
<evidence type="ECO:0000256" key="13">
    <source>
        <dbReference type="ARBA" id="ARBA00030146"/>
    </source>
</evidence>
<feature type="region of interest" description="Disordered" evidence="15">
    <location>
        <begin position="1"/>
        <end position="68"/>
    </location>
</feature>
<dbReference type="OrthoDB" id="342264at2759"/>
<dbReference type="AlphaFoldDB" id="A0A8B7SML0"/>
<dbReference type="GO" id="GO:0005694">
    <property type="term" value="C:chromosome"/>
    <property type="evidence" value="ECO:0007669"/>
    <property type="project" value="UniProtKB-SubCell"/>
</dbReference>
<dbReference type="CTD" id="22976"/>
<dbReference type="CDD" id="cd18440">
    <property type="entry name" value="BRCT_PAXIP1_rpt6"/>
    <property type="match status" value="1"/>
</dbReference>
<keyword evidence="10" id="KW-0234">DNA repair</keyword>
<protein>
    <recommendedName>
        <fullName evidence="12">PAX-interacting protein 1</fullName>
    </recommendedName>
    <alternativeName>
        <fullName evidence="13">PAX transactivation activation domain-interacting protein</fullName>
    </alternativeName>
</protein>
<evidence type="ECO:0000256" key="1">
    <source>
        <dbReference type="ARBA" id="ARBA00004109"/>
    </source>
</evidence>
<feature type="compositionally biased region" description="Polar residues" evidence="15">
    <location>
        <begin position="284"/>
        <end position="303"/>
    </location>
</feature>
<accession>A0A8B7SML0</accession>
<dbReference type="Pfam" id="PF16589">
    <property type="entry name" value="BRCT_2"/>
    <property type="match status" value="1"/>
</dbReference>
<comment type="subunit">
    <text evidence="14">Interacts with the C-terminal transactivation domain of PAX2. Forms a constitutive complex with PAGR1 independently of the MLL2/MLL3 complex. Interacts with TP53BP1 (when phosphorylated at the N-terminus by ATM). Interacts with HLTF. Component of the KMT2 family MLL2/MLL3 complex (also named ASCOM complex), at least composed of the HMTs KMT2D and/or KMT2C, the common subunits ASH2L, RBBP5, WDR5 and DPY30, and the complex type-specific subunits PAXIP1/PTIP, PAGR1, NCOA6 and KDM6A; required for the association of PAGR1 with the MLL2/MLL3 complex. Interacts with NUPR1; this interaction prevents PAXIP1 inhibition of PAX2 transcription factor activity.</text>
</comment>
<dbReference type="GO" id="GO:0016363">
    <property type="term" value="C:nuclear matrix"/>
    <property type="evidence" value="ECO:0007669"/>
    <property type="project" value="UniProtKB-SubCell"/>
</dbReference>
<feature type="domain" description="BRCT" evidence="16">
    <location>
        <begin position="906"/>
        <end position="987"/>
    </location>
</feature>
<feature type="region of interest" description="Disordered" evidence="15">
    <location>
        <begin position="487"/>
        <end position="516"/>
    </location>
</feature>
<name>A0A8B7SML0_HIPAR</name>
<evidence type="ECO:0000256" key="2">
    <source>
        <dbReference type="ARBA" id="ARBA00004286"/>
    </source>
</evidence>
<dbReference type="CDD" id="cd17730">
    <property type="entry name" value="BRCT_PAXIP1_rpt4"/>
    <property type="match status" value="1"/>
</dbReference>
<dbReference type="Pfam" id="PF16770">
    <property type="entry name" value="RTT107_BRCT_5"/>
    <property type="match status" value="1"/>
</dbReference>
<dbReference type="CDD" id="cd17714">
    <property type="entry name" value="BRCT_PAXIP1_rpt1"/>
    <property type="match status" value="1"/>
</dbReference>
<dbReference type="KEGG" id="hai:109391501"/>
<feature type="compositionally biased region" description="Low complexity" evidence="15">
    <location>
        <begin position="13"/>
        <end position="44"/>
    </location>
</feature>
<evidence type="ECO:0000256" key="9">
    <source>
        <dbReference type="ARBA" id="ARBA00023172"/>
    </source>
</evidence>
<dbReference type="RefSeq" id="XP_019514636.1">
    <property type="nucleotide sequence ID" value="XM_019659091.1"/>
</dbReference>
<dbReference type="Gene3D" id="3.40.50.10190">
    <property type="entry name" value="BRCT domain"/>
    <property type="match status" value="5"/>
</dbReference>